<name>A0A2N3V0N2_9BACT</name>
<dbReference type="Proteomes" id="UP000233782">
    <property type="component" value="Unassembled WGS sequence"/>
</dbReference>
<dbReference type="Gene3D" id="2.40.160.10">
    <property type="entry name" value="Porin"/>
    <property type="match status" value="1"/>
</dbReference>
<proteinExistence type="predicted"/>
<dbReference type="SUPFAM" id="SSF56935">
    <property type="entry name" value="Porins"/>
    <property type="match status" value="1"/>
</dbReference>
<gene>
    <name evidence="2" type="ORF">BD749_0103</name>
</gene>
<feature type="chain" id="PRO_5014729878" description="Outer membrane OprD family porin" evidence="1">
    <location>
        <begin position="23"/>
        <end position="469"/>
    </location>
</feature>
<dbReference type="OrthoDB" id="862900at2"/>
<dbReference type="EMBL" id="PJMU01000001">
    <property type="protein sequence ID" value="PKV75165.1"/>
    <property type="molecule type" value="Genomic_DNA"/>
</dbReference>
<reference evidence="2 3" key="1">
    <citation type="submission" date="2017-12" db="EMBL/GenBank/DDBJ databases">
        <title>Genomic Encyclopedia of Type Strains, Phase III (KMG-III): the genomes of soil and plant-associated and newly described type strains.</title>
        <authorList>
            <person name="Whitman W."/>
        </authorList>
    </citation>
    <scope>NUCLEOTIDE SEQUENCE [LARGE SCALE GENOMIC DNA]</scope>
    <source>
        <strain evidence="2 3">LP43</strain>
    </source>
</reference>
<keyword evidence="1" id="KW-0732">Signal</keyword>
<feature type="signal peptide" evidence="1">
    <location>
        <begin position="1"/>
        <end position="22"/>
    </location>
</feature>
<dbReference type="AlphaFoldDB" id="A0A2N3V0N2"/>
<evidence type="ECO:0008006" key="4">
    <source>
        <dbReference type="Google" id="ProtNLM"/>
    </source>
</evidence>
<dbReference type="InterPro" id="IPR023614">
    <property type="entry name" value="Porin_dom_sf"/>
</dbReference>
<evidence type="ECO:0000313" key="3">
    <source>
        <dbReference type="Proteomes" id="UP000233782"/>
    </source>
</evidence>
<sequence>MPKKMALSAALYLATIWGSVSAQEHTSPHTAPDSVAENDTVQIRSVQDLFRKGEVEGHVRNYFMATFNYGALSDNYANAIGAEIGYKTASLYGFRFGFAGLFTYNLFSSDIWERDFISEKHPKLELELFDIEDPHNKADLDRLDELYLEYNSARIRAKAGRFSFNSSLMNAQDTRMKPYSFQGIKLQFPLQQNGLFTLAWFDHFSPRSTVSWLRADVSIGVFSPGVDANGNPSGYAHHTQTRGVAVAGLQLHPNKRLSGEAWNYWIDNVSNNSYGKAVVVVAPQVKAGIEALYQFQVGNGGNPESTLVYFPDQKQWLAGGMLAYEPNKLHLSLNYLHTDGDGRFLFPREWGREQFFATIPRGRMEGMGKSDLLVAKACKQWAGNFSSEFSVARSWLPAPNDYRYNKYGAMSYWGWVADLNYTPTKPVLGGLSFRLLYVGRSSPDKDIPLKDMYYNTNFHNINFVTQLTF</sequence>
<evidence type="ECO:0000256" key="1">
    <source>
        <dbReference type="SAM" id="SignalP"/>
    </source>
</evidence>
<evidence type="ECO:0000313" key="2">
    <source>
        <dbReference type="EMBL" id="PKV75165.1"/>
    </source>
</evidence>
<protein>
    <recommendedName>
        <fullName evidence="4">Outer membrane OprD family porin</fullName>
    </recommendedName>
</protein>
<accession>A0A2N3V0N2</accession>
<dbReference type="RefSeq" id="WP_101442430.1">
    <property type="nucleotide sequence ID" value="NZ_PJMU01000001.1"/>
</dbReference>
<comment type="caution">
    <text evidence="2">The sequence shown here is derived from an EMBL/GenBank/DDBJ whole genome shotgun (WGS) entry which is preliminary data.</text>
</comment>
<organism evidence="2 3">
    <name type="scientific">Pontibacter ramchanderi</name>
    <dbReference type="NCBI Taxonomy" id="1179743"/>
    <lineage>
        <taxon>Bacteria</taxon>
        <taxon>Pseudomonadati</taxon>
        <taxon>Bacteroidota</taxon>
        <taxon>Cytophagia</taxon>
        <taxon>Cytophagales</taxon>
        <taxon>Hymenobacteraceae</taxon>
        <taxon>Pontibacter</taxon>
    </lineage>
</organism>
<keyword evidence="3" id="KW-1185">Reference proteome</keyword>